<dbReference type="RefSeq" id="WP_223993518.1">
    <property type="nucleotide sequence ID" value="NZ_CAJZAG010000011.1"/>
</dbReference>
<keyword evidence="7" id="KW-1185">Reference proteome</keyword>
<dbReference type="PANTHER" id="PTHR30419">
    <property type="entry name" value="HTH-TYPE TRANSCRIPTIONAL REGULATOR YBHD"/>
    <property type="match status" value="1"/>
</dbReference>
<organism evidence="6 7">
    <name type="scientific">Cupriavidus pampae</name>
    <dbReference type="NCBI Taxonomy" id="659251"/>
    <lineage>
        <taxon>Bacteria</taxon>
        <taxon>Pseudomonadati</taxon>
        <taxon>Pseudomonadota</taxon>
        <taxon>Betaproteobacteria</taxon>
        <taxon>Burkholderiales</taxon>
        <taxon>Burkholderiaceae</taxon>
        <taxon>Cupriavidus</taxon>
    </lineage>
</organism>
<sequence length="323" mass="34972">MRSTPLPSLATIASRLRLKQLRLLIALDNHGSLHKAADEIAISQPGATKALREIEDILGMALFERQPKGLVANELGQCVTRYARLIYSDLEHLHAEITAIAHGHGGHLAVGVIMGAIPLLTRAITAVREQQPHLSVEIIENTSATLLALLDEGRIDLALCRCGVSRRPGAYDCMELEMEPLAVVAAPSHRLAGESSLALADLAGLPWMAYPVNTPMRNTLERELGDAGIDLPRYPLETASAFAMLTMLQETPDLVAVMPRAVAEFGERFGMLVRLPVAMRALEDPYGVITRTGTQLSPGARLLIDALRAHRTAPLPDEALPHD</sequence>
<feature type="domain" description="HTH lysR-type" evidence="5">
    <location>
        <begin position="16"/>
        <end position="73"/>
    </location>
</feature>
<gene>
    <name evidence="6" type="primary">gbpR_5</name>
    <name evidence="6" type="ORF">LMG32289_05130</name>
</gene>
<dbReference type="InterPro" id="IPR000847">
    <property type="entry name" value="LysR_HTH_N"/>
</dbReference>
<dbReference type="InterPro" id="IPR036388">
    <property type="entry name" value="WH-like_DNA-bd_sf"/>
</dbReference>
<proteinExistence type="inferred from homology"/>
<dbReference type="Pfam" id="PF03466">
    <property type="entry name" value="LysR_substrate"/>
    <property type="match status" value="1"/>
</dbReference>
<name>A0ABN7ZBJ2_9BURK</name>
<accession>A0ABN7ZBJ2</accession>
<dbReference type="Gene3D" id="1.10.10.10">
    <property type="entry name" value="Winged helix-like DNA-binding domain superfamily/Winged helix DNA-binding domain"/>
    <property type="match status" value="1"/>
</dbReference>
<comment type="similarity">
    <text evidence="1">Belongs to the LysR transcriptional regulatory family.</text>
</comment>
<evidence type="ECO:0000259" key="5">
    <source>
        <dbReference type="PROSITE" id="PS50931"/>
    </source>
</evidence>
<dbReference type="InterPro" id="IPR050950">
    <property type="entry name" value="HTH-type_LysR_regulators"/>
</dbReference>
<dbReference type="SUPFAM" id="SSF53850">
    <property type="entry name" value="Periplasmic binding protein-like II"/>
    <property type="match status" value="1"/>
</dbReference>
<dbReference type="EMBL" id="CAJZAG010000011">
    <property type="protein sequence ID" value="CAG9182588.1"/>
    <property type="molecule type" value="Genomic_DNA"/>
</dbReference>
<protein>
    <submittedName>
        <fullName evidence="6">HTH-type transcriptional regulator GbpR</fullName>
    </submittedName>
</protein>
<dbReference type="InterPro" id="IPR005119">
    <property type="entry name" value="LysR_subst-bd"/>
</dbReference>
<dbReference type="Gene3D" id="3.40.190.290">
    <property type="match status" value="1"/>
</dbReference>
<dbReference type="PRINTS" id="PR00039">
    <property type="entry name" value="HTHLYSR"/>
</dbReference>
<evidence type="ECO:0000313" key="7">
    <source>
        <dbReference type="Proteomes" id="UP000706525"/>
    </source>
</evidence>
<dbReference type="PROSITE" id="PS50931">
    <property type="entry name" value="HTH_LYSR"/>
    <property type="match status" value="1"/>
</dbReference>
<dbReference type="PANTHER" id="PTHR30419:SF8">
    <property type="entry name" value="NITROGEN ASSIMILATION TRANSCRIPTIONAL ACTIVATOR-RELATED"/>
    <property type="match status" value="1"/>
</dbReference>
<dbReference type="SUPFAM" id="SSF46785">
    <property type="entry name" value="Winged helix' DNA-binding domain"/>
    <property type="match status" value="1"/>
</dbReference>
<comment type="caution">
    <text evidence="6">The sequence shown here is derived from an EMBL/GenBank/DDBJ whole genome shotgun (WGS) entry which is preliminary data.</text>
</comment>
<evidence type="ECO:0000256" key="2">
    <source>
        <dbReference type="ARBA" id="ARBA00023015"/>
    </source>
</evidence>
<dbReference type="Proteomes" id="UP000706525">
    <property type="component" value="Unassembled WGS sequence"/>
</dbReference>
<dbReference type="Pfam" id="PF00126">
    <property type="entry name" value="HTH_1"/>
    <property type="match status" value="1"/>
</dbReference>
<evidence type="ECO:0000256" key="3">
    <source>
        <dbReference type="ARBA" id="ARBA00023125"/>
    </source>
</evidence>
<dbReference type="InterPro" id="IPR036390">
    <property type="entry name" value="WH_DNA-bd_sf"/>
</dbReference>
<keyword evidence="3" id="KW-0238">DNA-binding</keyword>
<evidence type="ECO:0000313" key="6">
    <source>
        <dbReference type="EMBL" id="CAG9182588.1"/>
    </source>
</evidence>
<keyword evidence="4" id="KW-0804">Transcription</keyword>
<reference evidence="6 7" key="1">
    <citation type="submission" date="2021-08" db="EMBL/GenBank/DDBJ databases">
        <authorList>
            <person name="Peeters C."/>
        </authorList>
    </citation>
    <scope>NUCLEOTIDE SEQUENCE [LARGE SCALE GENOMIC DNA]</scope>
    <source>
        <strain evidence="6 7">LMG 32289</strain>
    </source>
</reference>
<evidence type="ECO:0000256" key="1">
    <source>
        <dbReference type="ARBA" id="ARBA00009437"/>
    </source>
</evidence>
<keyword evidence="2" id="KW-0805">Transcription regulation</keyword>
<evidence type="ECO:0000256" key="4">
    <source>
        <dbReference type="ARBA" id="ARBA00023163"/>
    </source>
</evidence>